<feature type="compositionally biased region" description="Basic and acidic residues" evidence="4">
    <location>
        <begin position="69"/>
        <end position="85"/>
    </location>
</feature>
<dbReference type="Pfam" id="PF03343">
    <property type="entry name" value="SART-1"/>
    <property type="match status" value="1"/>
</dbReference>
<keyword evidence="3" id="KW-0539">Nucleus</keyword>
<comment type="caution">
    <text evidence="5">The sequence shown here is derived from an EMBL/GenBank/DDBJ whole genome shotgun (WGS) entry which is preliminary data.</text>
</comment>
<sequence>MKKDHETITFHESGVGKALSGALKLLKDRGTLNECSGQNKDKEKEIRIERRDEYGRILTPKHAFRLFSHDFHGKRPGKTKQEKPKTGLNSDLKSALATLEKRFLNVKRESELGDHAAASDSQKKPETNS</sequence>
<dbReference type="EMBL" id="JABTTQ020003483">
    <property type="protein sequence ID" value="KAK6116778.1"/>
    <property type="molecule type" value="Genomic_DNA"/>
</dbReference>
<accession>A0ABR0U2R4</accession>
<feature type="region of interest" description="Disordered" evidence="4">
    <location>
        <begin position="110"/>
        <end position="129"/>
    </location>
</feature>
<organism evidence="5 6">
    <name type="scientific">Rehmannia glutinosa</name>
    <name type="common">Chinese foxglove</name>
    <dbReference type="NCBI Taxonomy" id="99300"/>
    <lineage>
        <taxon>Eukaryota</taxon>
        <taxon>Viridiplantae</taxon>
        <taxon>Streptophyta</taxon>
        <taxon>Embryophyta</taxon>
        <taxon>Tracheophyta</taxon>
        <taxon>Spermatophyta</taxon>
        <taxon>Magnoliopsida</taxon>
        <taxon>eudicotyledons</taxon>
        <taxon>Gunneridae</taxon>
        <taxon>Pentapetalae</taxon>
        <taxon>asterids</taxon>
        <taxon>lamiids</taxon>
        <taxon>Lamiales</taxon>
        <taxon>Orobanchaceae</taxon>
        <taxon>Rehmannieae</taxon>
        <taxon>Rehmannia</taxon>
    </lineage>
</organism>
<dbReference type="InterPro" id="IPR005011">
    <property type="entry name" value="SNU66/SART1"/>
</dbReference>
<feature type="region of interest" description="Disordered" evidence="4">
    <location>
        <begin position="69"/>
        <end position="91"/>
    </location>
</feature>
<dbReference type="PANTHER" id="PTHR14152">
    <property type="entry name" value="SQUAMOUS CELL CARCINOMA ANTIGEN RECOGNISED BY CYTOTOXIC T LYMPHOCYTES"/>
    <property type="match status" value="1"/>
</dbReference>
<evidence type="ECO:0000313" key="6">
    <source>
        <dbReference type="Proteomes" id="UP001318860"/>
    </source>
</evidence>
<proteinExistence type="inferred from homology"/>
<name>A0ABR0U2R4_REHGL</name>
<evidence type="ECO:0000256" key="2">
    <source>
        <dbReference type="ARBA" id="ARBA00006076"/>
    </source>
</evidence>
<comment type="similarity">
    <text evidence="2">Belongs to the SNU66/SART1 family.</text>
</comment>
<dbReference type="Proteomes" id="UP001318860">
    <property type="component" value="Unassembled WGS sequence"/>
</dbReference>
<keyword evidence="6" id="KW-1185">Reference proteome</keyword>
<dbReference type="PANTHER" id="PTHR14152:SF5">
    <property type="entry name" value="U4_U6.U5 TRI-SNRNP-ASSOCIATED PROTEIN 1"/>
    <property type="match status" value="1"/>
</dbReference>
<evidence type="ECO:0000256" key="1">
    <source>
        <dbReference type="ARBA" id="ARBA00004123"/>
    </source>
</evidence>
<reference evidence="5 6" key="1">
    <citation type="journal article" date="2021" name="Comput. Struct. Biotechnol. J.">
        <title>De novo genome assembly of the potent medicinal plant Rehmannia glutinosa using nanopore technology.</title>
        <authorList>
            <person name="Ma L."/>
            <person name="Dong C."/>
            <person name="Song C."/>
            <person name="Wang X."/>
            <person name="Zheng X."/>
            <person name="Niu Y."/>
            <person name="Chen S."/>
            <person name="Feng W."/>
        </authorList>
    </citation>
    <scope>NUCLEOTIDE SEQUENCE [LARGE SCALE GENOMIC DNA]</scope>
    <source>
        <strain evidence="5">DH-2019</strain>
    </source>
</reference>
<evidence type="ECO:0000313" key="5">
    <source>
        <dbReference type="EMBL" id="KAK6116778.1"/>
    </source>
</evidence>
<evidence type="ECO:0000256" key="3">
    <source>
        <dbReference type="ARBA" id="ARBA00023242"/>
    </source>
</evidence>
<comment type="subcellular location">
    <subcellularLocation>
        <location evidence="1">Nucleus</location>
    </subcellularLocation>
</comment>
<protein>
    <submittedName>
        <fullName evidence="5">Uncharacterized protein</fullName>
    </submittedName>
</protein>
<gene>
    <name evidence="5" type="ORF">DH2020_049511</name>
</gene>
<evidence type="ECO:0000256" key="4">
    <source>
        <dbReference type="SAM" id="MobiDB-lite"/>
    </source>
</evidence>